<evidence type="ECO:0000256" key="1">
    <source>
        <dbReference type="SAM" id="MobiDB-lite"/>
    </source>
</evidence>
<keyword evidence="3" id="KW-1185">Reference proteome</keyword>
<dbReference type="Proteomes" id="UP000018936">
    <property type="component" value="Unassembled WGS sequence"/>
</dbReference>
<proteinExistence type="predicted"/>
<feature type="non-terminal residue" evidence="2">
    <location>
        <position position="163"/>
    </location>
</feature>
<feature type="compositionally biased region" description="Basic and acidic residues" evidence="1">
    <location>
        <begin position="128"/>
        <end position="163"/>
    </location>
</feature>
<gene>
    <name evidence="2" type="ORF">L345_18330</name>
</gene>
<reference evidence="2 3" key="1">
    <citation type="journal article" date="2013" name="Proc. Natl. Acad. Sci. U.S.A.">
        <title>The king cobra genome reveals dynamic gene evolution and adaptation in the snake venom system.</title>
        <authorList>
            <person name="Vonk F.J."/>
            <person name="Casewell N.R."/>
            <person name="Henkel C.V."/>
            <person name="Heimberg A.M."/>
            <person name="Jansen H.J."/>
            <person name="McCleary R.J."/>
            <person name="Kerkkamp H.M."/>
            <person name="Vos R.A."/>
            <person name="Guerreiro I."/>
            <person name="Calvete J.J."/>
            <person name="Wuster W."/>
            <person name="Woods A.E."/>
            <person name="Logan J.M."/>
            <person name="Harrison R.A."/>
            <person name="Castoe T.A."/>
            <person name="de Koning A.P."/>
            <person name="Pollock D.D."/>
            <person name="Yandell M."/>
            <person name="Calderon D."/>
            <person name="Renjifo C."/>
            <person name="Currier R.B."/>
            <person name="Salgado D."/>
            <person name="Pla D."/>
            <person name="Sanz L."/>
            <person name="Hyder A.S."/>
            <person name="Ribeiro J.M."/>
            <person name="Arntzen J.W."/>
            <person name="van den Thillart G.E."/>
            <person name="Boetzer M."/>
            <person name="Pirovano W."/>
            <person name="Dirks R.P."/>
            <person name="Spaink H.P."/>
            <person name="Duboule D."/>
            <person name="McGlinn E."/>
            <person name="Kini R.M."/>
            <person name="Richardson M.K."/>
        </authorList>
    </citation>
    <scope>NUCLEOTIDE SEQUENCE</scope>
    <source>
        <tissue evidence="2">Blood</tissue>
    </source>
</reference>
<feature type="non-terminal residue" evidence="2">
    <location>
        <position position="1"/>
    </location>
</feature>
<sequence>MGCAPEIVSRPESPEKGGIEMLWGLHPWRVLRRDWAIIDPIDGISFSVTPSRGWSPRGQRLPDDVCSQRVSPASAVTHLGNLLQLLALAWRDDIVQENPLRPVQLLGVVDKLDFVEQKGASCRGKMAGRQERRGREGGKKGEGRSEGEKGRKERGGGKKGGRE</sequence>
<evidence type="ECO:0000313" key="3">
    <source>
        <dbReference type="Proteomes" id="UP000018936"/>
    </source>
</evidence>
<accession>V8N253</accession>
<dbReference type="EMBL" id="AZIM01058401">
    <property type="protein sequence ID" value="ETE55961.1"/>
    <property type="molecule type" value="Genomic_DNA"/>
</dbReference>
<comment type="caution">
    <text evidence="2">The sequence shown here is derived from an EMBL/GenBank/DDBJ whole genome shotgun (WGS) entry which is preliminary data.</text>
</comment>
<protein>
    <submittedName>
        <fullName evidence="2">Uncharacterized protein</fullName>
    </submittedName>
</protein>
<evidence type="ECO:0000313" key="2">
    <source>
        <dbReference type="EMBL" id="ETE55961.1"/>
    </source>
</evidence>
<organism evidence="2 3">
    <name type="scientific">Ophiophagus hannah</name>
    <name type="common">King cobra</name>
    <name type="synonym">Naja hannah</name>
    <dbReference type="NCBI Taxonomy" id="8665"/>
    <lineage>
        <taxon>Eukaryota</taxon>
        <taxon>Metazoa</taxon>
        <taxon>Chordata</taxon>
        <taxon>Craniata</taxon>
        <taxon>Vertebrata</taxon>
        <taxon>Euteleostomi</taxon>
        <taxon>Lepidosauria</taxon>
        <taxon>Squamata</taxon>
        <taxon>Bifurcata</taxon>
        <taxon>Unidentata</taxon>
        <taxon>Episquamata</taxon>
        <taxon>Toxicofera</taxon>
        <taxon>Serpentes</taxon>
        <taxon>Colubroidea</taxon>
        <taxon>Elapidae</taxon>
        <taxon>Elapinae</taxon>
        <taxon>Ophiophagus</taxon>
    </lineage>
</organism>
<name>V8N253_OPHHA</name>
<dbReference type="AlphaFoldDB" id="V8N253"/>
<feature type="region of interest" description="Disordered" evidence="1">
    <location>
        <begin position="121"/>
        <end position="163"/>
    </location>
</feature>